<keyword evidence="4" id="KW-1185">Reference proteome</keyword>
<gene>
    <name evidence="3" type="ORF">BD410DRAFT_784104</name>
</gene>
<dbReference type="EMBL" id="ML170162">
    <property type="protein sequence ID" value="TDL26081.1"/>
    <property type="molecule type" value="Genomic_DNA"/>
</dbReference>
<feature type="region of interest" description="Disordered" evidence="1">
    <location>
        <begin position="27"/>
        <end position="233"/>
    </location>
</feature>
<proteinExistence type="predicted"/>
<reference evidence="3 4" key="1">
    <citation type="submission" date="2018-06" db="EMBL/GenBank/DDBJ databases">
        <title>A transcriptomic atlas of mushroom development highlights an independent origin of complex multicellularity.</title>
        <authorList>
            <consortium name="DOE Joint Genome Institute"/>
            <person name="Krizsan K."/>
            <person name="Almasi E."/>
            <person name="Merenyi Z."/>
            <person name="Sahu N."/>
            <person name="Viragh M."/>
            <person name="Koszo T."/>
            <person name="Mondo S."/>
            <person name="Kiss B."/>
            <person name="Balint B."/>
            <person name="Kues U."/>
            <person name="Barry K."/>
            <person name="Hegedus J.C."/>
            <person name="Henrissat B."/>
            <person name="Johnson J."/>
            <person name="Lipzen A."/>
            <person name="Ohm R."/>
            <person name="Nagy I."/>
            <person name="Pangilinan J."/>
            <person name="Yan J."/>
            <person name="Xiong Y."/>
            <person name="Grigoriev I.V."/>
            <person name="Hibbett D.S."/>
            <person name="Nagy L.G."/>
        </authorList>
    </citation>
    <scope>NUCLEOTIDE SEQUENCE [LARGE SCALE GENOMIC DNA]</scope>
    <source>
        <strain evidence="3 4">SZMC22713</strain>
    </source>
</reference>
<feature type="compositionally biased region" description="Low complexity" evidence="1">
    <location>
        <begin position="68"/>
        <end position="98"/>
    </location>
</feature>
<dbReference type="Proteomes" id="UP000294933">
    <property type="component" value="Unassembled WGS sequence"/>
</dbReference>
<accession>A0A4Y7QFP8</accession>
<evidence type="ECO:0000313" key="3">
    <source>
        <dbReference type="EMBL" id="TDL26081.1"/>
    </source>
</evidence>
<dbReference type="AlphaFoldDB" id="A0A4Y7QFP8"/>
<evidence type="ECO:0000256" key="2">
    <source>
        <dbReference type="SAM" id="SignalP"/>
    </source>
</evidence>
<feature type="signal peptide" evidence="2">
    <location>
        <begin position="1"/>
        <end position="24"/>
    </location>
</feature>
<name>A0A4Y7QFP8_9AGAM</name>
<protein>
    <submittedName>
        <fullName evidence="3">Uncharacterized protein</fullName>
    </submittedName>
</protein>
<feature type="compositionally biased region" description="Low complexity" evidence="1">
    <location>
        <begin position="27"/>
        <end position="38"/>
    </location>
</feature>
<evidence type="ECO:0000313" key="4">
    <source>
        <dbReference type="Proteomes" id="UP000294933"/>
    </source>
</evidence>
<organism evidence="3 4">
    <name type="scientific">Rickenella mellea</name>
    <dbReference type="NCBI Taxonomy" id="50990"/>
    <lineage>
        <taxon>Eukaryota</taxon>
        <taxon>Fungi</taxon>
        <taxon>Dikarya</taxon>
        <taxon>Basidiomycota</taxon>
        <taxon>Agaricomycotina</taxon>
        <taxon>Agaricomycetes</taxon>
        <taxon>Hymenochaetales</taxon>
        <taxon>Rickenellaceae</taxon>
        <taxon>Rickenella</taxon>
    </lineage>
</organism>
<evidence type="ECO:0000256" key="1">
    <source>
        <dbReference type="SAM" id="MobiDB-lite"/>
    </source>
</evidence>
<sequence>MFIKSKSLVPVFLALVQLATLAVAVKPPSAPTSTTTPSRYAHRLGHSGPPKVNTTAAHAPISPRQVHNSDYGSNNGPSGNPNSDSTSNSTSTDTESNPGPSAAAQRRRMLYGHISDTEGDNADEDFWKREPVTPPTRHTHKPPSSPIDVQSSENPQPKDVTNSITGRGWESDIEGEQQTQEFDKRAKHRHQQHQHQQSTPANGIPVVPKPQVQDKINGRALPADLLASTPSQQ</sequence>
<feature type="compositionally biased region" description="Polar residues" evidence="1">
    <location>
        <begin position="147"/>
        <end position="165"/>
    </location>
</feature>
<feature type="chain" id="PRO_5021330298" evidence="2">
    <location>
        <begin position="25"/>
        <end position="233"/>
    </location>
</feature>
<keyword evidence="2" id="KW-0732">Signal</keyword>
<dbReference type="VEuPathDB" id="FungiDB:BD410DRAFT_784104"/>